<organism evidence="2 3">
    <name type="scientific">Lophium mytilinum</name>
    <dbReference type="NCBI Taxonomy" id="390894"/>
    <lineage>
        <taxon>Eukaryota</taxon>
        <taxon>Fungi</taxon>
        <taxon>Dikarya</taxon>
        <taxon>Ascomycota</taxon>
        <taxon>Pezizomycotina</taxon>
        <taxon>Dothideomycetes</taxon>
        <taxon>Pleosporomycetidae</taxon>
        <taxon>Mytilinidiales</taxon>
        <taxon>Mytilinidiaceae</taxon>
        <taxon>Lophium</taxon>
    </lineage>
</organism>
<dbReference type="Proteomes" id="UP000799750">
    <property type="component" value="Unassembled WGS sequence"/>
</dbReference>
<accession>A0A6A6QJ36</accession>
<name>A0A6A6QJ36_9PEZI</name>
<keyword evidence="3" id="KW-1185">Reference proteome</keyword>
<feature type="region of interest" description="Disordered" evidence="1">
    <location>
        <begin position="158"/>
        <end position="177"/>
    </location>
</feature>
<proteinExistence type="predicted"/>
<feature type="region of interest" description="Disordered" evidence="1">
    <location>
        <begin position="99"/>
        <end position="121"/>
    </location>
</feature>
<evidence type="ECO:0000256" key="1">
    <source>
        <dbReference type="SAM" id="MobiDB-lite"/>
    </source>
</evidence>
<dbReference type="EMBL" id="MU004194">
    <property type="protein sequence ID" value="KAF2492109.1"/>
    <property type="molecule type" value="Genomic_DNA"/>
</dbReference>
<evidence type="ECO:0000313" key="3">
    <source>
        <dbReference type="Proteomes" id="UP000799750"/>
    </source>
</evidence>
<evidence type="ECO:0000313" key="2">
    <source>
        <dbReference type="EMBL" id="KAF2492109.1"/>
    </source>
</evidence>
<protein>
    <submittedName>
        <fullName evidence="2">Uncharacterized protein</fullName>
    </submittedName>
</protein>
<dbReference type="AlphaFoldDB" id="A0A6A6QJ36"/>
<gene>
    <name evidence="2" type="ORF">BU16DRAFT_529477</name>
</gene>
<sequence length="177" mass="19029">MGATRVVRQCFAAAEETPLPCAQDGQRGLCPVPDCLHREAPPQRACGFGPDLQGLHATSASVSAGAACRVTLCPVRGRDATARPWLVLSAKANSPRTSRVLPLWGTPPESHNSRDPRLDPATTRQRALLLRAAHLRMGRPLLWPAGYIAVQQSGFHDGGTQQPGGAEYTPQTFLRIH</sequence>
<reference evidence="2" key="1">
    <citation type="journal article" date="2020" name="Stud. Mycol.">
        <title>101 Dothideomycetes genomes: a test case for predicting lifestyles and emergence of pathogens.</title>
        <authorList>
            <person name="Haridas S."/>
            <person name="Albert R."/>
            <person name="Binder M."/>
            <person name="Bloem J."/>
            <person name="Labutti K."/>
            <person name="Salamov A."/>
            <person name="Andreopoulos B."/>
            <person name="Baker S."/>
            <person name="Barry K."/>
            <person name="Bills G."/>
            <person name="Bluhm B."/>
            <person name="Cannon C."/>
            <person name="Castanera R."/>
            <person name="Culley D."/>
            <person name="Daum C."/>
            <person name="Ezra D."/>
            <person name="Gonzalez J."/>
            <person name="Henrissat B."/>
            <person name="Kuo A."/>
            <person name="Liang C."/>
            <person name="Lipzen A."/>
            <person name="Lutzoni F."/>
            <person name="Magnuson J."/>
            <person name="Mondo S."/>
            <person name="Nolan M."/>
            <person name="Ohm R."/>
            <person name="Pangilinan J."/>
            <person name="Park H.-J."/>
            <person name="Ramirez L."/>
            <person name="Alfaro M."/>
            <person name="Sun H."/>
            <person name="Tritt A."/>
            <person name="Yoshinaga Y."/>
            <person name="Zwiers L.-H."/>
            <person name="Turgeon B."/>
            <person name="Goodwin S."/>
            <person name="Spatafora J."/>
            <person name="Crous P."/>
            <person name="Grigoriev I."/>
        </authorList>
    </citation>
    <scope>NUCLEOTIDE SEQUENCE</scope>
    <source>
        <strain evidence="2">CBS 269.34</strain>
    </source>
</reference>